<dbReference type="RefSeq" id="WP_025056867.1">
    <property type="nucleotide sequence ID" value="NZ_JACIFU010000002.1"/>
</dbReference>
<dbReference type="InterPro" id="IPR010201">
    <property type="entry name" value="HflK"/>
</dbReference>
<evidence type="ECO:0000313" key="11">
    <source>
        <dbReference type="Proteomes" id="UP000565745"/>
    </source>
</evidence>
<evidence type="ECO:0000256" key="4">
    <source>
        <dbReference type="ARBA" id="ARBA00022989"/>
    </source>
</evidence>
<evidence type="ECO:0000256" key="3">
    <source>
        <dbReference type="ARBA" id="ARBA00022692"/>
    </source>
</evidence>
<feature type="region of interest" description="Disordered" evidence="8">
    <location>
        <begin position="65"/>
        <end position="84"/>
    </location>
</feature>
<keyword evidence="10" id="KW-0645">Protease</keyword>
<comment type="caution">
    <text evidence="10">The sequence shown here is derived from an EMBL/GenBank/DDBJ whole genome shotgun (WGS) entry which is preliminary data.</text>
</comment>
<reference evidence="10 11" key="1">
    <citation type="submission" date="2020-08" db="EMBL/GenBank/DDBJ databases">
        <title>Genomic Encyclopedia of Type Strains, Phase IV (KMG-IV): sequencing the most valuable type-strain genomes for metagenomic binning, comparative biology and taxonomic classification.</title>
        <authorList>
            <person name="Goeker M."/>
        </authorList>
    </citation>
    <scope>NUCLEOTIDE SEQUENCE [LARGE SCALE GENOMIC DNA]</scope>
    <source>
        <strain evidence="10 11">DSM 101015</strain>
    </source>
</reference>
<dbReference type="AlphaFoldDB" id="A0A7W6M8F0"/>
<dbReference type="InterPro" id="IPR001107">
    <property type="entry name" value="Band_7"/>
</dbReference>
<dbReference type="EMBL" id="JACIFU010000002">
    <property type="protein sequence ID" value="MBB4174330.1"/>
    <property type="molecule type" value="Genomic_DNA"/>
</dbReference>
<comment type="subunit">
    <text evidence="6">HflC and HflK may interact to form a multimeric complex.</text>
</comment>
<dbReference type="GO" id="GO:0006508">
    <property type="term" value="P:proteolysis"/>
    <property type="evidence" value="ECO:0007669"/>
    <property type="project" value="UniProtKB-KW"/>
</dbReference>
<dbReference type="NCBIfam" id="TIGR01933">
    <property type="entry name" value="hflK"/>
    <property type="match status" value="1"/>
</dbReference>
<keyword evidence="3" id="KW-0812">Transmembrane</keyword>
<keyword evidence="5" id="KW-0472">Membrane</keyword>
<keyword evidence="10" id="KW-0378">Hydrolase</keyword>
<dbReference type="CDD" id="cd03404">
    <property type="entry name" value="SPFH_HflK"/>
    <property type="match status" value="1"/>
</dbReference>
<organism evidence="10 11">
    <name type="scientific">Sulfitobacter noctilucicola</name>
    <dbReference type="NCBI Taxonomy" id="1342301"/>
    <lineage>
        <taxon>Bacteria</taxon>
        <taxon>Pseudomonadati</taxon>
        <taxon>Pseudomonadota</taxon>
        <taxon>Alphaproteobacteria</taxon>
        <taxon>Rhodobacterales</taxon>
        <taxon>Roseobacteraceae</taxon>
        <taxon>Sulfitobacter</taxon>
    </lineage>
</organism>
<dbReference type="PANTHER" id="PTHR43327">
    <property type="entry name" value="STOMATIN-LIKE PROTEIN 2, MITOCHONDRIAL"/>
    <property type="match status" value="1"/>
</dbReference>
<comment type="subcellular location">
    <subcellularLocation>
        <location evidence="1">Membrane</location>
        <topology evidence="1">Single-pass membrane protein</topology>
    </subcellularLocation>
</comment>
<dbReference type="GO" id="GO:0016020">
    <property type="term" value="C:membrane"/>
    <property type="evidence" value="ECO:0007669"/>
    <property type="project" value="UniProtKB-SubCell"/>
</dbReference>
<evidence type="ECO:0000256" key="8">
    <source>
        <dbReference type="SAM" id="MobiDB-lite"/>
    </source>
</evidence>
<dbReference type="Proteomes" id="UP000565745">
    <property type="component" value="Unassembled WGS sequence"/>
</dbReference>
<evidence type="ECO:0000256" key="7">
    <source>
        <dbReference type="SAM" id="Coils"/>
    </source>
</evidence>
<dbReference type="Gene3D" id="3.30.479.30">
    <property type="entry name" value="Band 7 domain"/>
    <property type="match status" value="1"/>
</dbReference>
<feature type="compositionally biased region" description="Gly residues" evidence="8">
    <location>
        <begin position="1"/>
        <end position="20"/>
    </location>
</feature>
<dbReference type="PANTHER" id="PTHR43327:SF2">
    <property type="entry name" value="MODULATOR OF FTSH PROTEASE HFLK"/>
    <property type="match status" value="1"/>
</dbReference>
<proteinExistence type="inferred from homology"/>
<dbReference type="SUPFAM" id="SSF117892">
    <property type="entry name" value="Band 7/SPFH domain"/>
    <property type="match status" value="1"/>
</dbReference>
<keyword evidence="4" id="KW-1133">Transmembrane helix</keyword>
<sequence>MAGNNGGPWGGGGNSGGNNGDGRKDTPGNRGNNNGGGRGPGNDKPQIPEIDELVRKGQEQLRVLMGGGNGRERGNGSGGGDNNGPLLTRGTVGLGLVVAVVAWAFASFYTVRPEQQSIELFLGEFSEVGTEGLNFAPWPLVTAEVFDVTTNRTEELGVRRGNSDNDGLMLTTDENIVDIDFQVVWNIKNARDFKFSLRDPEASVRAISESAMREVIAQSELAPILSRDRGAVADQVKTLIQTTLDNRETGINVLRVNLNKVDPPSQTVVITNADGTTTQGSVVDAFRDVQAAEQERDRVERQADAYANRRTAEARGESAELLEAAEGYRARVVNDAIGEASRFEAVLTEYSAAPEVTRKRLYLETMQKVLGDVDKIILESGAGGAGQQGVVPYLPLNELRRSGGSN</sequence>
<dbReference type="SMART" id="SM00244">
    <property type="entry name" value="PHB"/>
    <property type="match status" value="1"/>
</dbReference>
<dbReference type="InterPro" id="IPR050710">
    <property type="entry name" value="Band7/mec-2_domain"/>
</dbReference>
<gene>
    <name evidence="10" type="ORF">GGR93_002103</name>
</gene>
<evidence type="ECO:0000313" key="10">
    <source>
        <dbReference type="EMBL" id="MBB4174330.1"/>
    </source>
</evidence>
<evidence type="ECO:0000256" key="5">
    <source>
        <dbReference type="ARBA" id="ARBA00023136"/>
    </source>
</evidence>
<dbReference type="Pfam" id="PF01145">
    <property type="entry name" value="Band_7"/>
    <property type="match status" value="1"/>
</dbReference>
<dbReference type="InterPro" id="IPR036013">
    <property type="entry name" value="Band_7/SPFH_dom_sf"/>
</dbReference>
<keyword evidence="11" id="KW-1185">Reference proteome</keyword>
<evidence type="ECO:0000256" key="2">
    <source>
        <dbReference type="ARBA" id="ARBA00006971"/>
    </source>
</evidence>
<comment type="function">
    <text evidence="6">HflC and HflK could encode or regulate a protease.</text>
</comment>
<accession>A0A7W6M8F0</accession>
<evidence type="ECO:0000256" key="1">
    <source>
        <dbReference type="ARBA" id="ARBA00004167"/>
    </source>
</evidence>
<feature type="region of interest" description="Disordered" evidence="8">
    <location>
        <begin position="1"/>
        <end position="47"/>
    </location>
</feature>
<keyword evidence="7" id="KW-0175">Coiled coil</keyword>
<dbReference type="GO" id="GO:0008233">
    <property type="term" value="F:peptidase activity"/>
    <property type="evidence" value="ECO:0007669"/>
    <property type="project" value="UniProtKB-KW"/>
</dbReference>
<evidence type="ECO:0000256" key="6">
    <source>
        <dbReference type="RuleBase" id="RU364113"/>
    </source>
</evidence>
<name>A0A7W6M8F0_9RHOB</name>
<protein>
    <recommendedName>
        <fullName evidence="6">Protein HflK</fullName>
    </recommendedName>
</protein>
<evidence type="ECO:0000259" key="9">
    <source>
        <dbReference type="SMART" id="SM00244"/>
    </source>
</evidence>
<feature type="compositionally biased region" description="Gly residues" evidence="8">
    <location>
        <begin position="65"/>
        <end position="82"/>
    </location>
</feature>
<feature type="domain" description="Band 7" evidence="9">
    <location>
        <begin position="106"/>
        <end position="275"/>
    </location>
</feature>
<feature type="coiled-coil region" evidence="7">
    <location>
        <begin position="282"/>
        <end position="309"/>
    </location>
</feature>
<comment type="similarity">
    <text evidence="2 6">Belongs to the band 7/mec-2 family. HflK subfamily.</text>
</comment>